<sequence length="50" mass="5946">MDNHNHYSDKTDYHPANDNRICTDEIVNLLRQLTPEDQKDMFRQGSQVIK</sequence>
<organism evidence="1">
    <name type="scientific">Siphoviridae sp. ctFgp7</name>
    <dbReference type="NCBI Taxonomy" id="2827821"/>
    <lineage>
        <taxon>Viruses</taxon>
        <taxon>Duplodnaviria</taxon>
        <taxon>Heunggongvirae</taxon>
        <taxon>Uroviricota</taxon>
        <taxon>Caudoviricetes</taxon>
    </lineage>
</organism>
<reference evidence="1" key="1">
    <citation type="journal article" date="2021" name="Proc. Natl. Acad. Sci. U.S.A.">
        <title>A Catalog of Tens of Thousands of Viruses from Human Metagenomes Reveals Hidden Associations with Chronic Diseases.</title>
        <authorList>
            <person name="Tisza M.J."/>
            <person name="Buck C.B."/>
        </authorList>
    </citation>
    <scope>NUCLEOTIDE SEQUENCE</scope>
    <source>
        <strain evidence="1">CtFgp7</strain>
    </source>
</reference>
<protein>
    <submittedName>
        <fullName evidence="1">Uncharacterized protein</fullName>
    </submittedName>
</protein>
<accession>A0A8S5ST79</accession>
<name>A0A8S5ST79_9CAUD</name>
<dbReference type="EMBL" id="BK032669">
    <property type="protein sequence ID" value="DAF54011.1"/>
    <property type="molecule type" value="Genomic_DNA"/>
</dbReference>
<proteinExistence type="predicted"/>
<evidence type="ECO:0000313" key="1">
    <source>
        <dbReference type="EMBL" id="DAF54011.1"/>
    </source>
</evidence>